<evidence type="ECO:0000256" key="7">
    <source>
        <dbReference type="ARBA" id="ARBA00023136"/>
    </source>
</evidence>
<dbReference type="Gramene" id="mRNA:HanXRQr2_Chr03g0116171">
    <property type="protein sequence ID" value="mRNA:HanXRQr2_Chr03g0116171"/>
    <property type="gene ID" value="HanXRQr2_Chr03g0116171"/>
</dbReference>
<keyword evidence="7 8" id="KW-0472">Membrane</keyword>
<evidence type="ECO:0000256" key="1">
    <source>
        <dbReference type="ARBA" id="ARBA00004394"/>
    </source>
</evidence>
<keyword evidence="3 9" id="KW-0808">Transferase</keyword>
<evidence type="ECO:0000256" key="2">
    <source>
        <dbReference type="ARBA" id="ARBA00022676"/>
    </source>
</evidence>
<reference evidence="9" key="1">
    <citation type="journal article" date="2017" name="Nature">
        <title>The sunflower genome provides insights into oil metabolism, flowering and Asterid evolution.</title>
        <authorList>
            <person name="Badouin H."/>
            <person name="Gouzy J."/>
            <person name="Grassa C.J."/>
            <person name="Murat F."/>
            <person name="Staton S.E."/>
            <person name="Cottret L."/>
            <person name="Lelandais-Briere C."/>
            <person name="Owens G.L."/>
            <person name="Carrere S."/>
            <person name="Mayjonade B."/>
            <person name="Legrand L."/>
            <person name="Gill N."/>
            <person name="Kane N.C."/>
            <person name="Bowers J.E."/>
            <person name="Hubner S."/>
            <person name="Bellec A."/>
            <person name="Berard A."/>
            <person name="Berges H."/>
            <person name="Blanchet N."/>
            <person name="Boniface M.C."/>
            <person name="Brunel D."/>
            <person name="Catrice O."/>
            <person name="Chaidir N."/>
            <person name="Claudel C."/>
            <person name="Donnadieu C."/>
            <person name="Faraut T."/>
            <person name="Fievet G."/>
            <person name="Helmstetter N."/>
            <person name="King M."/>
            <person name="Knapp S.J."/>
            <person name="Lai Z."/>
            <person name="Le Paslier M.C."/>
            <person name="Lippi Y."/>
            <person name="Lorenzon L."/>
            <person name="Mandel J.R."/>
            <person name="Marage G."/>
            <person name="Marchand G."/>
            <person name="Marquand E."/>
            <person name="Bret-Mestries E."/>
            <person name="Morien E."/>
            <person name="Nambeesan S."/>
            <person name="Nguyen T."/>
            <person name="Pegot-Espagnet P."/>
            <person name="Pouilly N."/>
            <person name="Raftis F."/>
            <person name="Sallet E."/>
            <person name="Schiex T."/>
            <person name="Thomas J."/>
            <person name="Vandecasteele C."/>
            <person name="Vares D."/>
            <person name="Vear F."/>
            <person name="Vautrin S."/>
            <person name="Crespi M."/>
            <person name="Mangin B."/>
            <person name="Burke J.M."/>
            <person name="Salse J."/>
            <person name="Munos S."/>
            <person name="Vincourt P."/>
            <person name="Rieseberg L.H."/>
            <person name="Langlade N.B."/>
        </authorList>
    </citation>
    <scope>NUCLEOTIDE SEQUENCE</scope>
    <source>
        <tissue evidence="9">Leaves</tissue>
    </source>
</reference>
<dbReference type="Proteomes" id="UP000215914">
    <property type="component" value="Unassembled WGS sequence"/>
</dbReference>
<organism evidence="9 10">
    <name type="scientific">Helianthus annuus</name>
    <name type="common">Common sunflower</name>
    <dbReference type="NCBI Taxonomy" id="4232"/>
    <lineage>
        <taxon>Eukaryota</taxon>
        <taxon>Viridiplantae</taxon>
        <taxon>Streptophyta</taxon>
        <taxon>Embryophyta</taxon>
        <taxon>Tracheophyta</taxon>
        <taxon>Spermatophyta</taxon>
        <taxon>Magnoliopsida</taxon>
        <taxon>eudicotyledons</taxon>
        <taxon>Gunneridae</taxon>
        <taxon>Pentapetalae</taxon>
        <taxon>asterids</taxon>
        <taxon>campanulids</taxon>
        <taxon>Asterales</taxon>
        <taxon>Asteraceae</taxon>
        <taxon>Asteroideae</taxon>
        <taxon>Heliantheae alliance</taxon>
        <taxon>Heliantheae</taxon>
        <taxon>Helianthus</taxon>
    </lineage>
</organism>
<keyword evidence="5 8" id="KW-1133">Transmembrane helix</keyword>
<accession>A0A9K3JI08</accession>
<keyword evidence="6" id="KW-0333">Golgi apparatus</keyword>
<feature type="transmembrane region" description="Helical" evidence="8">
    <location>
        <begin position="17"/>
        <end position="43"/>
    </location>
</feature>
<sequence length="133" mass="14864">MRWDLIKAPLIVPLLQFAVYVCLAMTVMLFVERLYMGIVVILVKLFWKKPGKRYNWEPIRDDLAIENSAFLLVLIQIPMFNEKEVHNLGMVVIVGNGGDAIVAGLQVKVGGHCCKLAGGDELKKMIVGRVRVG</sequence>
<protein>
    <submittedName>
        <fullName evidence="9">Glucomannan 4-beta-mannosyltransferase</fullName>
        <ecNumber evidence="9">2.4.1.32</ecNumber>
    </submittedName>
</protein>
<name>A0A9K3JI08_HELAN</name>
<dbReference type="GO" id="GO:0047259">
    <property type="term" value="F:glucomannan 4-beta-mannosyltransferase activity"/>
    <property type="evidence" value="ECO:0007669"/>
    <property type="project" value="UniProtKB-EC"/>
</dbReference>
<dbReference type="AlphaFoldDB" id="A0A9K3JI08"/>
<comment type="subcellular location">
    <subcellularLocation>
        <location evidence="1">Golgi apparatus membrane</location>
    </subcellularLocation>
</comment>
<dbReference type="EC" id="2.4.1.32" evidence="9"/>
<evidence type="ECO:0000256" key="6">
    <source>
        <dbReference type="ARBA" id="ARBA00023034"/>
    </source>
</evidence>
<comment type="caution">
    <text evidence="9">The sequence shown here is derived from an EMBL/GenBank/DDBJ whole genome shotgun (WGS) entry which is preliminary data.</text>
</comment>
<evidence type="ECO:0000256" key="8">
    <source>
        <dbReference type="SAM" id="Phobius"/>
    </source>
</evidence>
<evidence type="ECO:0000313" key="9">
    <source>
        <dbReference type="EMBL" id="KAF5814885.1"/>
    </source>
</evidence>
<keyword evidence="4 8" id="KW-0812">Transmembrane</keyword>
<dbReference type="GO" id="GO:0000139">
    <property type="term" value="C:Golgi membrane"/>
    <property type="evidence" value="ECO:0007669"/>
    <property type="project" value="UniProtKB-SubCell"/>
</dbReference>
<keyword evidence="2 9" id="KW-0328">Glycosyltransferase</keyword>
<reference evidence="9" key="2">
    <citation type="submission" date="2020-06" db="EMBL/GenBank/DDBJ databases">
        <title>Helianthus annuus Genome sequencing and assembly Release 2.</title>
        <authorList>
            <person name="Gouzy J."/>
            <person name="Langlade N."/>
            <person name="Munos S."/>
        </authorList>
    </citation>
    <scope>NUCLEOTIDE SEQUENCE</scope>
    <source>
        <tissue evidence="9">Leaves</tissue>
    </source>
</reference>
<dbReference type="EMBL" id="MNCJ02000318">
    <property type="protein sequence ID" value="KAF5814885.1"/>
    <property type="molecule type" value="Genomic_DNA"/>
</dbReference>
<evidence type="ECO:0000256" key="5">
    <source>
        <dbReference type="ARBA" id="ARBA00022989"/>
    </source>
</evidence>
<evidence type="ECO:0000256" key="3">
    <source>
        <dbReference type="ARBA" id="ARBA00022679"/>
    </source>
</evidence>
<dbReference type="PANTHER" id="PTHR32044">
    <property type="entry name" value="GLUCOMANNAN 4-BETA-MANNOSYLTRANSFERASE 9"/>
    <property type="match status" value="1"/>
</dbReference>
<gene>
    <name evidence="9" type="ORF">HanXRQr2_Chr03g0116171</name>
</gene>
<dbReference type="PANTHER" id="PTHR32044:SF17">
    <property type="entry name" value="GLUCOMANNAN 4-BETA-MANNOSYLTRANSFERASE 2"/>
    <property type="match status" value="1"/>
</dbReference>
<evidence type="ECO:0000256" key="4">
    <source>
        <dbReference type="ARBA" id="ARBA00022692"/>
    </source>
</evidence>
<evidence type="ECO:0000313" key="10">
    <source>
        <dbReference type="Proteomes" id="UP000215914"/>
    </source>
</evidence>
<proteinExistence type="predicted"/>
<keyword evidence="10" id="KW-1185">Reference proteome</keyword>